<dbReference type="AlphaFoldDB" id="A0A941BMK4"/>
<comment type="cofactor">
    <cofactor evidence="5">
        <name>Ca(2+)</name>
        <dbReference type="ChEBI" id="CHEBI:29108"/>
    </cofactor>
    <text evidence="5">Binds 1 Ca(2+) ion per dimer.</text>
</comment>
<dbReference type="EMBL" id="JAGQDD010000015">
    <property type="protein sequence ID" value="MBQ0932359.1"/>
    <property type="molecule type" value="Genomic_DNA"/>
</dbReference>
<dbReference type="InterPro" id="IPR043147">
    <property type="entry name" value="Penicillin_amidase_A-knob"/>
</dbReference>
<keyword evidence="5" id="KW-0106">Calcium</keyword>
<keyword evidence="2" id="KW-0378">Hydrolase</keyword>
<evidence type="ECO:0000256" key="4">
    <source>
        <dbReference type="PIRSR" id="PIRSR001227-1"/>
    </source>
</evidence>
<evidence type="ECO:0000256" key="3">
    <source>
        <dbReference type="ARBA" id="ARBA00023145"/>
    </source>
</evidence>
<dbReference type="InterPro" id="IPR029055">
    <property type="entry name" value="Ntn_hydrolases_N"/>
</dbReference>
<dbReference type="InterPro" id="IPR023343">
    <property type="entry name" value="Penicillin_amidase_dom1"/>
</dbReference>
<evidence type="ECO:0000313" key="6">
    <source>
        <dbReference type="EMBL" id="MBQ0932359.1"/>
    </source>
</evidence>
<feature type="binding site" evidence="5">
    <location>
        <position position="324"/>
    </location>
    <ligand>
        <name>Ca(2+)</name>
        <dbReference type="ChEBI" id="CHEBI:29108"/>
    </ligand>
</feature>
<dbReference type="GO" id="GO:0016811">
    <property type="term" value="F:hydrolase activity, acting on carbon-nitrogen (but not peptide) bonds, in linear amides"/>
    <property type="evidence" value="ECO:0007669"/>
    <property type="project" value="InterPro"/>
</dbReference>
<reference evidence="6 7" key="1">
    <citation type="submission" date="2021-04" db="EMBL/GenBank/DDBJ databases">
        <title>The genome sequence of Ideonella sp. 3Y2.</title>
        <authorList>
            <person name="Liu Y."/>
        </authorList>
    </citation>
    <scope>NUCLEOTIDE SEQUENCE [LARGE SCALE GENOMIC DNA]</scope>
    <source>
        <strain evidence="6 7">3Y2</strain>
    </source>
</reference>
<dbReference type="Pfam" id="PF01804">
    <property type="entry name" value="Penicil_amidase"/>
    <property type="match status" value="1"/>
</dbReference>
<comment type="caution">
    <text evidence="6">The sequence shown here is derived from an EMBL/GenBank/DDBJ whole genome shotgun (WGS) entry which is preliminary data.</text>
</comment>
<dbReference type="Gene3D" id="1.10.1400.10">
    <property type="match status" value="1"/>
</dbReference>
<dbReference type="Gene3D" id="2.30.120.10">
    <property type="match status" value="1"/>
</dbReference>
<sequence length="800" mass="88829">MKKLLWRGLLGLLFLIVLAVAFAVWFMLQRLPQREGTLPLSGLSAEVTVRYDEWGVPHLQAANEADLYRALGWVHAQDRLFQMEMMRRLARGELAEILGPKLLPTDRLFRTLGLRQRADEQTAALDMSRPANQALRAYLDGINQYQATRPLPLEFVLLGIPRRDFTPADTYAVAGYMAYSFAAAFRTEPILSRIRDQLGPDYLKIFDLDWHPEGAADHGARLTQADWQGLTKLALLSQDAVQQAALPLLEGSNAWVLSGARTASGKPLLAGDPHISFAAPAVWYEAHLKAPGFELYGHFQALSPAALLGHNQRFGWSLTMFQNDDIDLVAEHTDADHPGQVLIKGQWVPLTQREEAIAVKGAPAERIVLQRSPHGAIINTVLGPDAGPTPIAMWWTLMDSDNPVLEAFYQLNRADTLAAARNAVKGIHAPGLNVLWANASGDIAWWAAARLPQRPAGVHPSFLLDGRTAEADKPGWLPFERNPQEENPARGWIMSANHQPASAEPVPGYYNPWDRALRLQQQLQATPSGWTVERARALQLDVQTNFGPRTLAPVLAELRAAAANDEERRLIDQLAAWKGDHRIDQIEPTLFWQWLNELTRQAMGDELGDEPGSSGVEALRRTRAIEQALPRLLADPASPWWDRRDTADKKETRATIVAAAWQAALQHLRGLYGADPATWTWGRAHTITHVHPLGRQAPLDKVFNIGPWPAPGSREVPNNLAQPFGPAPWAVTYGPSTRRVIDFAHPDQAQGSNPVGQSGVWGDPHYRDQAEMWLRGDVRTEYLSEEDVAAHVKQALRLTP</sequence>
<dbReference type="SUPFAM" id="SSF56235">
    <property type="entry name" value="N-terminal nucleophile aminohydrolases (Ntn hydrolases)"/>
    <property type="match status" value="1"/>
</dbReference>
<evidence type="ECO:0000313" key="7">
    <source>
        <dbReference type="Proteomes" id="UP000676246"/>
    </source>
</evidence>
<organism evidence="6 7">
    <name type="scientific">Ideonella alba</name>
    <dbReference type="NCBI Taxonomy" id="2824118"/>
    <lineage>
        <taxon>Bacteria</taxon>
        <taxon>Pseudomonadati</taxon>
        <taxon>Pseudomonadota</taxon>
        <taxon>Betaproteobacteria</taxon>
        <taxon>Burkholderiales</taxon>
        <taxon>Sphaerotilaceae</taxon>
        <taxon>Ideonella</taxon>
    </lineage>
</organism>
<keyword evidence="3" id="KW-0865">Zymogen</keyword>
<dbReference type="Gene3D" id="3.60.20.10">
    <property type="entry name" value="Glutamine Phosphoribosylpyrophosphate, subunit 1, domain 1"/>
    <property type="match status" value="1"/>
</dbReference>
<feature type="active site" description="Nucleophile" evidence="4">
    <location>
        <position position="252"/>
    </location>
</feature>
<dbReference type="Gene3D" id="1.10.439.10">
    <property type="entry name" value="Penicillin Amidohydrolase, domain 1"/>
    <property type="match status" value="1"/>
</dbReference>
<dbReference type="GO" id="GO:0017000">
    <property type="term" value="P:antibiotic biosynthetic process"/>
    <property type="evidence" value="ECO:0007669"/>
    <property type="project" value="InterPro"/>
</dbReference>
<feature type="binding site" evidence="5">
    <location>
        <position position="188"/>
    </location>
    <ligand>
        <name>Ca(2+)</name>
        <dbReference type="ChEBI" id="CHEBI:29108"/>
    </ligand>
</feature>
<dbReference type="PANTHER" id="PTHR34218">
    <property type="entry name" value="PEPTIDASE S45 PENICILLIN AMIDASE"/>
    <property type="match status" value="1"/>
</dbReference>
<dbReference type="InterPro" id="IPR043146">
    <property type="entry name" value="Penicillin_amidase_N_B-knob"/>
</dbReference>
<keyword evidence="5" id="KW-0479">Metal-binding</keyword>
<comment type="similarity">
    <text evidence="1">Belongs to the peptidase S45 family.</text>
</comment>
<accession>A0A941BMK4</accession>
<gene>
    <name evidence="6" type="ORF">KAK03_17915</name>
</gene>
<evidence type="ECO:0000256" key="1">
    <source>
        <dbReference type="ARBA" id="ARBA00006586"/>
    </source>
</evidence>
<dbReference type="PANTHER" id="PTHR34218:SF5">
    <property type="entry name" value="PENICILLIN ACYLASE FAMILY PROTEIN"/>
    <property type="match status" value="1"/>
</dbReference>
<proteinExistence type="inferred from homology"/>
<evidence type="ECO:0000256" key="5">
    <source>
        <dbReference type="PIRSR" id="PIRSR001227-2"/>
    </source>
</evidence>
<dbReference type="RefSeq" id="WP_210855889.1">
    <property type="nucleotide sequence ID" value="NZ_JAGQDD010000015.1"/>
</dbReference>
<keyword evidence="7" id="KW-1185">Reference proteome</keyword>
<protein>
    <submittedName>
        <fullName evidence="6">Penicillin acylase family protein</fullName>
    </submittedName>
</protein>
<evidence type="ECO:0000256" key="2">
    <source>
        <dbReference type="ARBA" id="ARBA00022801"/>
    </source>
</evidence>
<dbReference type="CDD" id="cd03747">
    <property type="entry name" value="Ntn_PGA_like"/>
    <property type="match status" value="1"/>
</dbReference>
<dbReference type="InterPro" id="IPR014395">
    <property type="entry name" value="Pen/GL7ACA/AHL_acylase"/>
</dbReference>
<feature type="binding site" evidence="5">
    <location>
        <position position="327"/>
    </location>
    <ligand>
        <name>Ca(2+)</name>
        <dbReference type="ChEBI" id="CHEBI:29108"/>
    </ligand>
</feature>
<name>A0A941BMK4_9BURK</name>
<dbReference type="PIRSF" id="PIRSF001227">
    <property type="entry name" value="Pen_acylase"/>
    <property type="match status" value="1"/>
</dbReference>
<dbReference type="InterPro" id="IPR002692">
    <property type="entry name" value="S45"/>
</dbReference>
<dbReference type="GO" id="GO:0046872">
    <property type="term" value="F:metal ion binding"/>
    <property type="evidence" value="ECO:0007669"/>
    <property type="project" value="UniProtKB-KW"/>
</dbReference>
<feature type="binding site" evidence="5">
    <location>
        <position position="460"/>
    </location>
    <ligand>
        <name>Ca(2+)</name>
        <dbReference type="ChEBI" id="CHEBI:29108"/>
    </ligand>
</feature>
<dbReference type="Proteomes" id="UP000676246">
    <property type="component" value="Unassembled WGS sequence"/>
</dbReference>